<dbReference type="Pfam" id="PF01872">
    <property type="entry name" value="RibD_C"/>
    <property type="match status" value="1"/>
</dbReference>
<evidence type="ECO:0000259" key="1">
    <source>
        <dbReference type="Pfam" id="PF01872"/>
    </source>
</evidence>
<reference evidence="2 3" key="1">
    <citation type="submission" date="2013-07" db="EMBL/GenBank/DDBJ databases">
        <authorList>
            <consortium name="DOE Joint Genome Institute"/>
            <person name="Reeve W."/>
            <person name="Huntemann M."/>
            <person name="Han J."/>
            <person name="Chen A."/>
            <person name="Kyrpides N."/>
            <person name="Mavromatis K."/>
            <person name="Markowitz V."/>
            <person name="Palaniappan K."/>
            <person name="Ivanova N."/>
            <person name="Schaumberg A."/>
            <person name="Pati A."/>
            <person name="Liolios K."/>
            <person name="Nordberg H.P."/>
            <person name="Cantor M.N."/>
            <person name="Hua S.X."/>
            <person name="Woyke T."/>
        </authorList>
    </citation>
    <scope>NUCLEOTIDE SEQUENCE [LARGE SCALE GENOMIC DNA]</scope>
    <source>
        <strain evidence="2 3">DSM 43889</strain>
    </source>
</reference>
<organism evidence="2 3">
    <name type="scientific">Actinoalloteichus caeruleus DSM 43889</name>
    <dbReference type="NCBI Taxonomy" id="1120930"/>
    <lineage>
        <taxon>Bacteria</taxon>
        <taxon>Bacillati</taxon>
        <taxon>Actinomycetota</taxon>
        <taxon>Actinomycetes</taxon>
        <taxon>Pseudonocardiales</taxon>
        <taxon>Pseudonocardiaceae</taxon>
        <taxon>Actinoalloteichus</taxon>
        <taxon>Actinoalloteichus cyanogriseus</taxon>
    </lineage>
</organism>
<accession>A0ABT1JN26</accession>
<dbReference type="Proteomes" id="UP000791080">
    <property type="component" value="Unassembled WGS sequence"/>
</dbReference>
<evidence type="ECO:0000313" key="3">
    <source>
        <dbReference type="Proteomes" id="UP000791080"/>
    </source>
</evidence>
<dbReference type="EMBL" id="AUBJ02000001">
    <property type="protein sequence ID" value="MCP2333927.1"/>
    <property type="molecule type" value="Genomic_DNA"/>
</dbReference>
<proteinExistence type="predicted"/>
<dbReference type="InterPro" id="IPR050765">
    <property type="entry name" value="Riboflavin_Biosynth_HTPR"/>
</dbReference>
<name>A0ABT1JN26_ACTCY</name>
<evidence type="ECO:0000313" key="2">
    <source>
        <dbReference type="EMBL" id="MCP2333927.1"/>
    </source>
</evidence>
<reference evidence="2 3" key="2">
    <citation type="submission" date="2022-06" db="EMBL/GenBank/DDBJ databases">
        <title>Genomic Encyclopedia of Type Strains, Phase I: the one thousand microbial genomes (KMG-I) project.</title>
        <authorList>
            <person name="Kyrpides N."/>
        </authorList>
    </citation>
    <scope>NUCLEOTIDE SEQUENCE [LARGE SCALE GENOMIC DNA]</scope>
    <source>
        <strain evidence="2 3">DSM 43889</strain>
    </source>
</reference>
<dbReference type="SUPFAM" id="SSF53597">
    <property type="entry name" value="Dihydrofolate reductase-like"/>
    <property type="match status" value="1"/>
</dbReference>
<dbReference type="Gene3D" id="3.40.430.10">
    <property type="entry name" value="Dihydrofolate Reductase, subunit A"/>
    <property type="match status" value="1"/>
</dbReference>
<dbReference type="PANTHER" id="PTHR38011">
    <property type="entry name" value="DIHYDROFOLATE REDUCTASE FAMILY PROTEIN (AFU_ORTHOLOGUE AFUA_8G06820)"/>
    <property type="match status" value="1"/>
</dbReference>
<protein>
    <submittedName>
        <fullName evidence="2">Dihydrofolate reductase</fullName>
    </submittedName>
</protein>
<dbReference type="InterPro" id="IPR024072">
    <property type="entry name" value="DHFR-like_dom_sf"/>
</dbReference>
<dbReference type="RefSeq" id="WP_016700400.1">
    <property type="nucleotide sequence ID" value="NZ_AUBJ02000001.1"/>
</dbReference>
<sequence>MRELTYIVASTLDGVIAPPDGSDPSAPGGLFDIDGDHLGTLVEEYPELVPVQARRALGIDPPNRTFDTVLEGRGSYDMGLRVGVTNAYPHLRHLVFSRSLTESPDPTVELVSGDPVTVVRELKREPGAGIWLCGGGRLAGALLPEIDRLVIKLNPVVAGAGIALFGGAFDPTGFRLVETKAHDSGVLFLTYTRS</sequence>
<keyword evidence="3" id="KW-1185">Reference proteome</keyword>
<dbReference type="PANTHER" id="PTHR38011:SF11">
    <property type="entry name" value="2,5-DIAMINO-6-RIBOSYLAMINO-4(3H)-PYRIMIDINONE 5'-PHOSPHATE REDUCTASE"/>
    <property type="match status" value="1"/>
</dbReference>
<dbReference type="InterPro" id="IPR002734">
    <property type="entry name" value="RibDG_C"/>
</dbReference>
<comment type="caution">
    <text evidence="2">The sequence shown here is derived from an EMBL/GenBank/DDBJ whole genome shotgun (WGS) entry which is preliminary data.</text>
</comment>
<gene>
    <name evidence="2" type="ORF">G443_004197</name>
</gene>
<feature type="domain" description="Bacterial bifunctional deaminase-reductase C-terminal" evidence="1">
    <location>
        <begin position="112"/>
        <end position="187"/>
    </location>
</feature>